<dbReference type="RefSeq" id="WP_349655868.1">
    <property type="nucleotide sequence ID" value="NZ_CP144460.1"/>
</dbReference>
<sequence length="91" mass="9706">MPLFTLTVRHERSWFSTQLAAPNAQAGVVQFLDRVYPSIRESAFGTLAPDISAADLVLFVPMQGLTNVWAATAGSAGSYVELVCSCTVDVA</sequence>
<dbReference type="EMBL" id="CP144460">
    <property type="protein sequence ID" value="XBS36985.1"/>
    <property type="molecule type" value="Genomic_DNA"/>
</dbReference>
<name>A0AAU7P5H7_9XANT</name>
<proteinExistence type="predicted"/>
<reference evidence="1" key="1">
    <citation type="submission" date="2024-02" db="EMBL/GenBank/DDBJ databases">
        <title>Complete genome sequence of Xanthomonas sp. 10-10.</title>
        <authorList>
            <person name="Biessy A."/>
            <person name="Ciotola M."/>
            <person name="Cadieux M."/>
            <person name="Soufiane B."/>
            <person name="Laforest M."/>
            <person name="Filion M."/>
        </authorList>
    </citation>
    <scope>NUCLEOTIDE SEQUENCE</scope>
    <source>
        <strain evidence="1">10-10</strain>
    </source>
</reference>
<evidence type="ECO:0000313" key="1">
    <source>
        <dbReference type="EMBL" id="XBS36985.1"/>
    </source>
</evidence>
<protein>
    <submittedName>
        <fullName evidence="1">Uncharacterized protein</fullName>
    </submittedName>
</protein>
<organism evidence="1">
    <name type="scientific">Xanthomonas sp. 10-10</name>
    <dbReference type="NCBI Taxonomy" id="3115848"/>
    <lineage>
        <taxon>Bacteria</taxon>
        <taxon>Pseudomonadati</taxon>
        <taxon>Pseudomonadota</taxon>
        <taxon>Gammaproteobacteria</taxon>
        <taxon>Lysobacterales</taxon>
        <taxon>Lysobacteraceae</taxon>
        <taxon>Xanthomonas</taxon>
    </lineage>
</organism>
<accession>A0AAU7P5H7</accession>
<gene>
    <name evidence="1" type="ORF">VZ068_16180</name>
</gene>
<dbReference type="AlphaFoldDB" id="A0AAU7P5H7"/>